<evidence type="ECO:0000256" key="9">
    <source>
        <dbReference type="ARBA" id="ARBA00030407"/>
    </source>
</evidence>
<dbReference type="SUPFAM" id="SSF54690">
    <property type="entry name" value="Molybdopterin synthase subunit MoaE"/>
    <property type="match status" value="1"/>
</dbReference>
<dbReference type="eggNOG" id="COG0314">
    <property type="taxonomic scope" value="Bacteria"/>
</dbReference>
<keyword evidence="14" id="KW-1185">Reference proteome</keyword>
<evidence type="ECO:0000313" key="14">
    <source>
        <dbReference type="Proteomes" id="UP000005952"/>
    </source>
</evidence>
<evidence type="ECO:0000256" key="11">
    <source>
        <dbReference type="ARBA" id="ARBA00032474"/>
    </source>
</evidence>
<dbReference type="Proteomes" id="UP000005952">
    <property type="component" value="Chromosome"/>
</dbReference>
<evidence type="ECO:0000256" key="6">
    <source>
        <dbReference type="ARBA" id="ARBA00025448"/>
    </source>
</evidence>
<organism evidence="13 14">
    <name type="scientific">Hyphomicrobium denitrificans 1NES1</name>
    <dbReference type="NCBI Taxonomy" id="670307"/>
    <lineage>
        <taxon>Bacteria</taxon>
        <taxon>Pseudomonadati</taxon>
        <taxon>Pseudomonadota</taxon>
        <taxon>Alphaproteobacteria</taxon>
        <taxon>Hyphomicrobiales</taxon>
        <taxon>Hyphomicrobiaceae</taxon>
        <taxon>Hyphomicrobium</taxon>
    </lineage>
</organism>
<sequence length="154" mass="16735">MAVRVSTADFDISAEMARLTASDTAIGGVALFVGKVRDHANGEALAELTLEHYPGMTEAELERIEAEAQRRFQVSASLIVHRVGTLKPGDNIVLVIACASHRQNAFAAAEFLMDYLKTRAPFWKKEVLASGEARWVDARESDDMAAAAWESAQG</sequence>
<dbReference type="OrthoDB" id="9803224at2"/>
<accession>N0B9Z4</accession>
<evidence type="ECO:0000256" key="1">
    <source>
        <dbReference type="ARBA" id="ARBA00005046"/>
    </source>
</evidence>
<dbReference type="AlphaFoldDB" id="N0B9Z4"/>
<comment type="similarity">
    <text evidence="2">Belongs to the MoaE family.</text>
</comment>
<gene>
    <name evidence="13" type="ORF">HYPDE_28433</name>
</gene>
<dbReference type="UniPathway" id="UPA00344"/>
<dbReference type="HOGENOM" id="CLU_089568_2_1_5"/>
<evidence type="ECO:0000256" key="12">
    <source>
        <dbReference type="ARBA" id="ARBA00049878"/>
    </source>
</evidence>
<evidence type="ECO:0000256" key="7">
    <source>
        <dbReference type="ARBA" id="ARBA00026066"/>
    </source>
</evidence>
<evidence type="ECO:0000256" key="8">
    <source>
        <dbReference type="ARBA" id="ARBA00029745"/>
    </source>
</evidence>
<dbReference type="PANTHER" id="PTHR23404">
    <property type="entry name" value="MOLYBDOPTERIN SYNTHASE RELATED"/>
    <property type="match status" value="1"/>
</dbReference>
<dbReference type="EMBL" id="CP005587">
    <property type="protein sequence ID" value="AGK57366.1"/>
    <property type="molecule type" value="Genomic_DNA"/>
</dbReference>
<dbReference type="InterPro" id="IPR003448">
    <property type="entry name" value="Mopterin_biosynth_MoaE"/>
</dbReference>
<evidence type="ECO:0000256" key="4">
    <source>
        <dbReference type="ARBA" id="ARBA00013858"/>
    </source>
</evidence>
<comment type="subunit">
    <text evidence="7">Heterotetramer of 2 MoaD subunits and 2 MoaE subunits. Also stable as homodimer. The enzyme changes between these two forms during catalysis.</text>
</comment>
<dbReference type="CDD" id="cd00756">
    <property type="entry name" value="MoaE"/>
    <property type="match status" value="1"/>
</dbReference>
<dbReference type="InterPro" id="IPR036563">
    <property type="entry name" value="MoaE_sf"/>
</dbReference>
<dbReference type="Gene3D" id="3.90.1170.40">
    <property type="entry name" value="Molybdopterin biosynthesis MoaE subunit"/>
    <property type="match status" value="1"/>
</dbReference>
<dbReference type="STRING" id="670307.HYPDE_28433"/>
<dbReference type="EC" id="2.8.1.12" evidence="3"/>
<name>N0B9Z4_9HYPH</name>
<comment type="function">
    <text evidence="6">Converts molybdopterin precursor Z into molybdopterin. This requires the incorporation of two sulfur atoms into precursor Z to generate a dithiolene group. The sulfur is provided by MoaD.</text>
</comment>
<evidence type="ECO:0000256" key="2">
    <source>
        <dbReference type="ARBA" id="ARBA00005426"/>
    </source>
</evidence>
<proteinExistence type="inferred from homology"/>
<evidence type="ECO:0000313" key="13">
    <source>
        <dbReference type="EMBL" id="AGK57366.1"/>
    </source>
</evidence>
<dbReference type="Pfam" id="PF02391">
    <property type="entry name" value="MoaE"/>
    <property type="match status" value="1"/>
</dbReference>
<comment type="catalytic activity">
    <reaction evidence="12">
        <text>2 [molybdopterin-synthase sulfur-carrier protein]-C-terminal-Gly-aminoethanethioate + cyclic pyranopterin phosphate + H2O = molybdopterin + 2 [molybdopterin-synthase sulfur-carrier protein]-C-terminal Gly-Gly + 2 H(+)</text>
        <dbReference type="Rhea" id="RHEA:26333"/>
        <dbReference type="Rhea" id="RHEA-COMP:12202"/>
        <dbReference type="Rhea" id="RHEA-COMP:19907"/>
        <dbReference type="ChEBI" id="CHEBI:15377"/>
        <dbReference type="ChEBI" id="CHEBI:15378"/>
        <dbReference type="ChEBI" id="CHEBI:58698"/>
        <dbReference type="ChEBI" id="CHEBI:59648"/>
        <dbReference type="ChEBI" id="CHEBI:90778"/>
        <dbReference type="ChEBI" id="CHEBI:232372"/>
        <dbReference type="EC" id="2.8.1.12"/>
    </reaction>
</comment>
<dbReference type="RefSeq" id="WP_015597403.1">
    <property type="nucleotide sequence ID" value="NC_021172.1"/>
</dbReference>
<dbReference type="GO" id="GO:0030366">
    <property type="term" value="F:molybdopterin synthase activity"/>
    <property type="evidence" value="ECO:0007669"/>
    <property type="project" value="UniProtKB-EC"/>
</dbReference>
<keyword evidence="5" id="KW-0501">Molybdenum cofactor biosynthesis</keyword>
<protein>
    <recommendedName>
        <fullName evidence="4">Molybdopterin synthase catalytic subunit</fullName>
        <ecNumber evidence="3">2.8.1.12</ecNumber>
    </recommendedName>
    <alternativeName>
        <fullName evidence="10">MPT synthase subunit 2</fullName>
    </alternativeName>
    <alternativeName>
        <fullName evidence="8">Molybdenum cofactor biosynthesis protein E</fullName>
    </alternativeName>
    <alternativeName>
        <fullName evidence="9">Molybdopterin-converting factor large subunit</fullName>
    </alternativeName>
    <alternativeName>
        <fullName evidence="11">Molybdopterin-converting factor subunit 2</fullName>
    </alternativeName>
</protein>
<dbReference type="GO" id="GO:0006777">
    <property type="term" value="P:Mo-molybdopterin cofactor biosynthetic process"/>
    <property type="evidence" value="ECO:0007669"/>
    <property type="project" value="UniProtKB-KW"/>
</dbReference>
<reference evidence="13 14" key="1">
    <citation type="journal article" date="2013" name="Genome Announc.">
        <title>Genome sequences for three denitrifying bacterial strains isolated from a uranium- and nitrate-contaminated subsurface environment.</title>
        <authorList>
            <person name="Venkatramanan R."/>
            <person name="Prakash O."/>
            <person name="Woyke T."/>
            <person name="Chain P."/>
            <person name="Goodwin L.A."/>
            <person name="Watson D."/>
            <person name="Brooks S."/>
            <person name="Kostka J.E."/>
            <person name="Green S.J."/>
        </authorList>
    </citation>
    <scope>NUCLEOTIDE SEQUENCE [LARGE SCALE GENOMIC DNA]</scope>
    <source>
        <strain evidence="13 14">1NES1</strain>
    </source>
</reference>
<evidence type="ECO:0000256" key="10">
    <source>
        <dbReference type="ARBA" id="ARBA00030781"/>
    </source>
</evidence>
<comment type="pathway">
    <text evidence="1">Cofactor biosynthesis; molybdopterin biosynthesis.</text>
</comment>
<dbReference type="KEGG" id="hdt:HYPDE_28433"/>
<evidence type="ECO:0000256" key="3">
    <source>
        <dbReference type="ARBA" id="ARBA00011950"/>
    </source>
</evidence>
<evidence type="ECO:0000256" key="5">
    <source>
        <dbReference type="ARBA" id="ARBA00023150"/>
    </source>
</evidence>